<keyword evidence="3 4" id="KW-0687">Ribonucleoprotein</keyword>
<keyword evidence="2 4" id="KW-0689">Ribosomal protein</keyword>
<dbReference type="AlphaFoldDB" id="A0A6C2U8E5"/>
<dbReference type="InterPro" id="IPR036227">
    <property type="entry name" value="Ribosomal_uL15/eL18_sf"/>
</dbReference>
<evidence type="ECO:0000256" key="5">
    <source>
        <dbReference type="RuleBase" id="RU003888"/>
    </source>
</evidence>
<evidence type="ECO:0000256" key="6">
    <source>
        <dbReference type="SAM" id="MobiDB-lite"/>
    </source>
</evidence>
<comment type="subunit">
    <text evidence="4">Part of the 50S ribosomal subunit.</text>
</comment>
<evidence type="ECO:0000313" key="8">
    <source>
        <dbReference type="EMBL" id="VGO15781.1"/>
    </source>
</evidence>
<feature type="domain" description="Large ribosomal subunit protein uL15/eL18" evidence="7">
    <location>
        <begin position="76"/>
        <end position="144"/>
    </location>
</feature>
<comment type="function">
    <text evidence="4">Binds to the 23S rRNA.</text>
</comment>
<dbReference type="Gene3D" id="3.100.10.10">
    <property type="match status" value="1"/>
</dbReference>
<dbReference type="InterPro" id="IPR030878">
    <property type="entry name" value="Ribosomal_uL15"/>
</dbReference>
<organism evidence="8 9">
    <name type="scientific">Pontiella desulfatans</name>
    <dbReference type="NCBI Taxonomy" id="2750659"/>
    <lineage>
        <taxon>Bacteria</taxon>
        <taxon>Pseudomonadati</taxon>
        <taxon>Kiritimatiellota</taxon>
        <taxon>Kiritimatiellia</taxon>
        <taxon>Kiritimatiellales</taxon>
        <taxon>Pontiellaceae</taxon>
        <taxon>Pontiella</taxon>
    </lineage>
</organism>
<dbReference type="HAMAP" id="MF_01341">
    <property type="entry name" value="Ribosomal_uL15"/>
    <property type="match status" value="1"/>
</dbReference>
<keyword evidence="4" id="KW-0699">rRNA-binding</keyword>
<sequence length="146" mass="15665">MDLHSLKPAEGSKHRKIRVGRGRASGKGKTGGRGHKGQMSRAGASHKPLFEGGQMPFVRKLPKRGFNNFNRKEILPVNLDALNVFEDGTEVTIGLLQEKGLVNGRFDGVKILGSGSVEKKLTVKVNAFSASAKEKIEAVGGTCEIV</sequence>
<comment type="similarity">
    <text evidence="1 4 5">Belongs to the universal ribosomal protein uL15 family.</text>
</comment>
<evidence type="ECO:0000256" key="1">
    <source>
        <dbReference type="ARBA" id="ARBA00007320"/>
    </source>
</evidence>
<dbReference type="Proteomes" id="UP000366872">
    <property type="component" value="Unassembled WGS sequence"/>
</dbReference>
<dbReference type="GO" id="GO:0003735">
    <property type="term" value="F:structural constituent of ribosome"/>
    <property type="evidence" value="ECO:0007669"/>
    <property type="project" value="InterPro"/>
</dbReference>
<dbReference type="GO" id="GO:0019843">
    <property type="term" value="F:rRNA binding"/>
    <property type="evidence" value="ECO:0007669"/>
    <property type="project" value="UniProtKB-UniRule"/>
</dbReference>
<feature type="compositionally biased region" description="Basic residues" evidence="6">
    <location>
        <begin position="13"/>
        <end position="38"/>
    </location>
</feature>
<name>A0A6C2U8E5_PONDE</name>
<dbReference type="PANTHER" id="PTHR12934">
    <property type="entry name" value="50S RIBOSOMAL PROTEIN L15"/>
    <property type="match status" value="1"/>
</dbReference>
<keyword evidence="4" id="KW-0694">RNA-binding</keyword>
<evidence type="ECO:0000256" key="3">
    <source>
        <dbReference type="ARBA" id="ARBA00023274"/>
    </source>
</evidence>
<accession>A0A6C2U8E5</accession>
<dbReference type="SUPFAM" id="SSF52080">
    <property type="entry name" value="Ribosomal proteins L15p and L18e"/>
    <property type="match status" value="1"/>
</dbReference>
<evidence type="ECO:0000256" key="4">
    <source>
        <dbReference type="HAMAP-Rule" id="MF_01341"/>
    </source>
</evidence>
<dbReference type="Pfam" id="PF00828">
    <property type="entry name" value="Ribosomal_L27A"/>
    <property type="match status" value="1"/>
</dbReference>
<evidence type="ECO:0000259" key="7">
    <source>
        <dbReference type="Pfam" id="PF00828"/>
    </source>
</evidence>
<dbReference type="GO" id="GO:0006412">
    <property type="term" value="P:translation"/>
    <property type="evidence" value="ECO:0007669"/>
    <property type="project" value="UniProtKB-UniRule"/>
</dbReference>
<evidence type="ECO:0000256" key="2">
    <source>
        <dbReference type="ARBA" id="ARBA00022980"/>
    </source>
</evidence>
<dbReference type="InterPro" id="IPR021131">
    <property type="entry name" value="Ribosomal_uL15/eL18"/>
</dbReference>
<feature type="region of interest" description="Disordered" evidence="6">
    <location>
        <begin position="1"/>
        <end position="51"/>
    </location>
</feature>
<gene>
    <name evidence="4 8" type="primary">rplO</name>
    <name evidence="8" type="ORF">PDESU_04366</name>
</gene>
<dbReference type="NCBIfam" id="TIGR01071">
    <property type="entry name" value="rplO_bact"/>
    <property type="match status" value="1"/>
</dbReference>
<dbReference type="InterPro" id="IPR005749">
    <property type="entry name" value="Ribosomal_uL15_bac-type"/>
</dbReference>
<dbReference type="RefSeq" id="WP_136081354.1">
    <property type="nucleotide sequence ID" value="NZ_CAAHFG010000003.1"/>
</dbReference>
<dbReference type="PROSITE" id="PS00475">
    <property type="entry name" value="RIBOSOMAL_L15"/>
    <property type="match status" value="1"/>
</dbReference>
<dbReference type="GO" id="GO:0022625">
    <property type="term" value="C:cytosolic large ribosomal subunit"/>
    <property type="evidence" value="ECO:0007669"/>
    <property type="project" value="TreeGrafter"/>
</dbReference>
<evidence type="ECO:0000313" key="9">
    <source>
        <dbReference type="Proteomes" id="UP000366872"/>
    </source>
</evidence>
<feature type="compositionally biased region" description="Basic and acidic residues" evidence="6">
    <location>
        <begin position="1"/>
        <end position="12"/>
    </location>
</feature>
<keyword evidence="9" id="KW-1185">Reference proteome</keyword>
<dbReference type="InterPro" id="IPR001196">
    <property type="entry name" value="Ribosomal_uL15_CS"/>
</dbReference>
<dbReference type="EMBL" id="CAAHFG010000003">
    <property type="protein sequence ID" value="VGO15781.1"/>
    <property type="molecule type" value="Genomic_DNA"/>
</dbReference>
<reference evidence="8 9" key="1">
    <citation type="submission" date="2019-04" db="EMBL/GenBank/DDBJ databases">
        <authorList>
            <person name="Van Vliet M D."/>
        </authorList>
    </citation>
    <scope>NUCLEOTIDE SEQUENCE [LARGE SCALE GENOMIC DNA]</scope>
    <source>
        <strain evidence="8 9">F1</strain>
    </source>
</reference>
<dbReference type="PANTHER" id="PTHR12934:SF11">
    <property type="entry name" value="LARGE RIBOSOMAL SUBUNIT PROTEIN UL15M"/>
    <property type="match status" value="1"/>
</dbReference>
<protein>
    <recommendedName>
        <fullName evidence="4">Large ribosomal subunit protein uL15</fullName>
    </recommendedName>
</protein>
<proteinExistence type="inferred from homology"/>